<sequence>MGKQRSLRPSAKSMSPVTNIESSPSPPLSPSANNSQSASPTIAPNQPGAANGRYERILPKYHHVPMVPQYAIPMVPAHPAFPYPYPFPTPMSGVYSRVSEERQEKEMLRKVSHSAIERRRRERINDKIFQLKTLVPSCANQVNLHKLSILESAIDYIQELQGRLMQAGQPSTERSCIKRESPVFSTQTESREDKEESTPVFEDANNLLMLAGNSPESSSDQYCYPESTSMDSARKPRMSVYDLLC</sequence>
<dbReference type="Proteomes" id="UP001479436">
    <property type="component" value="Unassembled WGS sequence"/>
</dbReference>
<accession>A0ABR2WBV9</accession>
<dbReference type="Gene3D" id="4.10.280.10">
    <property type="entry name" value="Helix-loop-helix DNA-binding domain"/>
    <property type="match status" value="1"/>
</dbReference>
<dbReference type="PANTHER" id="PTHR46266:SF4">
    <property type="entry name" value="TRANSCRIPTION FACTOR TT8"/>
    <property type="match status" value="1"/>
</dbReference>
<feature type="compositionally biased region" description="Low complexity" evidence="1">
    <location>
        <begin position="30"/>
        <end position="40"/>
    </location>
</feature>
<dbReference type="PANTHER" id="PTHR46266">
    <property type="entry name" value="TRANSCRIPTION FACTOR TT8"/>
    <property type="match status" value="1"/>
</dbReference>
<dbReference type="EMBL" id="JASJQH010006876">
    <property type="protein sequence ID" value="KAK9729758.1"/>
    <property type="molecule type" value="Genomic_DNA"/>
</dbReference>
<reference evidence="3 4" key="1">
    <citation type="submission" date="2023-04" db="EMBL/GenBank/DDBJ databases">
        <title>Genome of Basidiobolus ranarum AG-B5.</title>
        <authorList>
            <person name="Stajich J.E."/>
            <person name="Carter-House D."/>
            <person name="Gryganskyi A."/>
        </authorList>
    </citation>
    <scope>NUCLEOTIDE SEQUENCE [LARGE SCALE GENOMIC DNA]</scope>
    <source>
        <strain evidence="3 4">AG-B5</strain>
    </source>
</reference>
<dbReference type="InterPro" id="IPR011598">
    <property type="entry name" value="bHLH_dom"/>
</dbReference>
<dbReference type="InterPro" id="IPR036638">
    <property type="entry name" value="HLH_DNA-bd_sf"/>
</dbReference>
<evidence type="ECO:0000256" key="1">
    <source>
        <dbReference type="SAM" id="MobiDB-lite"/>
    </source>
</evidence>
<feature type="region of interest" description="Disordered" evidence="1">
    <location>
        <begin position="1"/>
        <end position="51"/>
    </location>
</feature>
<dbReference type="Pfam" id="PF00010">
    <property type="entry name" value="HLH"/>
    <property type="match status" value="1"/>
</dbReference>
<protein>
    <recommendedName>
        <fullName evidence="2">BHLH domain-containing protein</fullName>
    </recommendedName>
</protein>
<evidence type="ECO:0000313" key="3">
    <source>
        <dbReference type="EMBL" id="KAK9729758.1"/>
    </source>
</evidence>
<proteinExistence type="predicted"/>
<comment type="caution">
    <text evidence="3">The sequence shown here is derived from an EMBL/GenBank/DDBJ whole genome shotgun (WGS) entry which is preliminary data.</text>
</comment>
<feature type="compositionally biased region" description="Polar residues" evidence="1">
    <location>
        <begin position="12"/>
        <end position="21"/>
    </location>
</feature>
<evidence type="ECO:0000313" key="4">
    <source>
        <dbReference type="Proteomes" id="UP001479436"/>
    </source>
</evidence>
<dbReference type="PROSITE" id="PS50888">
    <property type="entry name" value="BHLH"/>
    <property type="match status" value="1"/>
</dbReference>
<gene>
    <name evidence="3" type="ORF">K7432_000006</name>
</gene>
<dbReference type="SUPFAM" id="SSF47459">
    <property type="entry name" value="HLH, helix-loop-helix DNA-binding domain"/>
    <property type="match status" value="1"/>
</dbReference>
<organism evidence="3 4">
    <name type="scientific">Basidiobolus ranarum</name>
    <dbReference type="NCBI Taxonomy" id="34480"/>
    <lineage>
        <taxon>Eukaryota</taxon>
        <taxon>Fungi</taxon>
        <taxon>Fungi incertae sedis</taxon>
        <taxon>Zoopagomycota</taxon>
        <taxon>Entomophthoromycotina</taxon>
        <taxon>Basidiobolomycetes</taxon>
        <taxon>Basidiobolales</taxon>
        <taxon>Basidiobolaceae</taxon>
        <taxon>Basidiobolus</taxon>
    </lineage>
</organism>
<feature type="domain" description="BHLH" evidence="2">
    <location>
        <begin position="108"/>
        <end position="160"/>
    </location>
</feature>
<dbReference type="SMART" id="SM00353">
    <property type="entry name" value="HLH"/>
    <property type="match status" value="1"/>
</dbReference>
<name>A0ABR2WBV9_9FUNG</name>
<feature type="region of interest" description="Disordered" evidence="1">
    <location>
        <begin position="171"/>
        <end position="199"/>
    </location>
</feature>
<dbReference type="CDD" id="cd00083">
    <property type="entry name" value="bHLH_SF"/>
    <property type="match status" value="1"/>
</dbReference>
<keyword evidence="4" id="KW-1185">Reference proteome</keyword>
<evidence type="ECO:0000259" key="2">
    <source>
        <dbReference type="PROSITE" id="PS50888"/>
    </source>
</evidence>